<dbReference type="Pfam" id="PF04039">
    <property type="entry name" value="MnhB"/>
    <property type="match status" value="1"/>
</dbReference>
<feature type="transmembrane region" description="Helical" evidence="7">
    <location>
        <begin position="173"/>
        <end position="194"/>
    </location>
</feature>
<organism evidence="9 10">
    <name type="scientific">Pseudonocardia asaccharolytica DSM 44247 = NBRC 16224</name>
    <dbReference type="NCBI Taxonomy" id="1123024"/>
    <lineage>
        <taxon>Bacteria</taxon>
        <taxon>Bacillati</taxon>
        <taxon>Actinomycetota</taxon>
        <taxon>Actinomycetes</taxon>
        <taxon>Pseudonocardiales</taxon>
        <taxon>Pseudonocardiaceae</taxon>
        <taxon>Pseudonocardia</taxon>
    </lineage>
</organism>
<evidence type="ECO:0000256" key="6">
    <source>
        <dbReference type="ARBA" id="ARBA00023136"/>
    </source>
</evidence>
<feature type="transmembrane region" description="Helical" evidence="7">
    <location>
        <begin position="109"/>
        <end position="129"/>
    </location>
</feature>
<evidence type="ECO:0000256" key="7">
    <source>
        <dbReference type="SAM" id="Phobius"/>
    </source>
</evidence>
<keyword evidence="6 7" id="KW-0472">Membrane</keyword>
<keyword evidence="3" id="KW-1003">Cell membrane</keyword>
<name>A0A511D2R7_9PSEU</name>
<evidence type="ECO:0000256" key="2">
    <source>
        <dbReference type="ARBA" id="ARBA00009425"/>
    </source>
</evidence>
<feature type="transmembrane region" description="Helical" evidence="7">
    <location>
        <begin position="214"/>
        <end position="235"/>
    </location>
</feature>
<gene>
    <name evidence="9" type="ORF">PA7_29220</name>
</gene>
<reference evidence="9 10" key="1">
    <citation type="submission" date="2019-07" db="EMBL/GenBank/DDBJ databases">
        <title>Whole genome shotgun sequence of Pseudonocardia asaccharolytica NBRC 16224.</title>
        <authorList>
            <person name="Hosoyama A."/>
            <person name="Uohara A."/>
            <person name="Ohji S."/>
            <person name="Ichikawa N."/>
        </authorList>
    </citation>
    <scope>NUCLEOTIDE SEQUENCE [LARGE SCALE GENOMIC DNA]</scope>
    <source>
        <strain evidence="9 10">NBRC 16224</strain>
    </source>
</reference>
<comment type="subcellular location">
    <subcellularLocation>
        <location evidence="1">Cell membrane</location>
        <topology evidence="1">Multi-pass membrane protein</topology>
    </subcellularLocation>
</comment>
<keyword evidence="4 7" id="KW-0812">Transmembrane</keyword>
<evidence type="ECO:0000313" key="9">
    <source>
        <dbReference type="EMBL" id="GEL19085.1"/>
    </source>
</evidence>
<dbReference type="OrthoDB" id="3476978at2"/>
<dbReference type="EMBL" id="BJVI01000031">
    <property type="protein sequence ID" value="GEL19085.1"/>
    <property type="molecule type" value="Genomic_DNA"/>
</dbReference>
<comment type="similarity">
    <text evidence="2">Belongs to the CPA3 antiporters (TC 2.A.63) subunit B family.</text>
</comment>
<dbReference type="AlphaFoldDB" id="A0A511D2R7"/>
<protein>
    <submittedName>
        <fullName evidence="9">Cation:proton antiporter</fullName>
    </submittedName>
</protein>
<evidence type="ECO:0000256" key="5">
    <source>
        <dbReference type="ARBA" id="ARBA00022989"/>
    </source>
</evidence>
<evidence type="ECO:0000256" key="4">
    <source>
        <dbReference type="ARBA" id="ARBA00022692"/>
    </source>
</evidence>
<dbReference type="GO" id="GO:0005886">
    <property type="term" value="C:plasma membrane"/>
    <property type="evidence" value="ECO:0007669"/>
    <property type="project" value="UniProtKB-SubCell"/>
</dbReference>
<dbReference type="RefSeq" id="WP_028931203.1">
    <property type="nucleotide sequence ID" value="NZ_AUII01000022.1"/>
</dbReference>
<evidence type="ECO:0000313" key="10">
    <source>
        <dbReference type="Proteomes" id="UP000321328"/>
    </source>
</evidence>
<evidence type="ECO:0000259" key="8">
    <source>
        <dbReference type="Pfam" id="PF04039"/>
    </source>
</evidence>
<dbReference type="InterPro" id="IPR050622">
    <property type="entry name" value="CPA3_antiporter_subunitB"/>
</dbReference>
<proteinExistence type="inferred from homology"/>
<evidence type="ECO:0000256" key="3">
    <source>
        <dbReference type="ARBA" id="ARBA00022475"/>
    </source>
</evidence>
<sequence>MSRPARLVLFLVAAAGVAALLVVAFLDLPPFGSPFHPYRDRAVAAAVAHATANVVGSVTFDQRGLDTLVEETILLGSVAGAAALLRPSKEERENTTVPEGGRVLEATKLTGYLLLPVTLLVGIDVVVHGHLTPGGGFQGGVLLGTAVHLLYLTGHYRALDRVRPLPVFDSGEALGAAAFAALGIAGIIAAGAFLGNILPFGTFGELLSAGTVPVFNIAVGVEVASGVIVLLAKFLEQALRVQREAVS</sequence>
<accession>A0A511D2R7</accession>
<evidence type="ECO:0000256" key="1">
    <source>
        <dbReference type="ARBA" id="ARBA00004651"/>
    </source>
</evidence>
<comment type="caution">
    <text evidence="9">The sequence shown here is derived from an EMBL/GenBank/DDBJ whole genome shotgun (WGS) entry which is preliminary data.</text>
</comment>
<dbReference type="Proteomes" id="UP000321328">
    <property type="component" value="Unassembled WGS sequence"/>
</dbReference>
<keyword evidence="10" id="KW-1185">Reference proteome</keyword>
<keyword evidence="5 7" id="KW-1133">Transmembrane helix</keyword>
<dbReference type="PANTHER" id="PTHR33932">
    <property type="entry name" value="NA(+)/H(+) ANTIPORTER SUBUNIT B"/>
    <property type="match status" value="1"/>
</dbReference>
<dbReference type="InterPro" id="IPR007182">
    <property type="entry name" value="MnhB"/>
</dbReference>
<dbReference type="PANTHER" id="PTHR33932:SF4">
    <property type="entry name" value="NA(+)_H(+) ANTIPORTER SUBUNIT B"/>
    <property type="match status" value="1"/>
</dbReference>
<feature type="domain" description="Na+/H+ antiporter MnhB subunit-related protein" evidence="8">
    <location>
        <begin position="109"/>
        <end position="228"/>
    </location>
</feature>
<feature type="transmembrane region" description="Helical" evidence="7">
    <location>
        <begin position="135"/>
        <end position="152"/>
    </location>
</feature>
<feature type="transmembrane region" description="Helical" evidence="7">
    <location>
        <begin position="7"/>
        <end position="26"/>
    </location>
</feature>
<dbReference type="STRING" id="1123024.GCA_000423625_03802"/>